<organism evidence="1 2">
    <name type="scientific">Spodoptera littoralis</name>
    <name type="common">Egyptian cotton leafworm</name>
    <dbReference type="NCBI Taxonomy" id="7109"/>
    <lineage>
        <taxon>Eukaryota</taxon>
        <taxon>Metazoa</taxon>
        <taxon>Ecdysozoa</taxon>
        <taxon>Arthropoda</taxon>
        <taxon>Hexapoda</taxon>
        <taxon>Insecta</taxon>
        <taxon>Pterygota</taxon>
        <taxon>Neoptera</taxon>
        <taxon>Endopterygota</taxon>
        <taxon>Lepidoptera</taxon>
        <taxon>Glossata</taxon>
        <taxon>Ditrysia</taxon>
        <taxon>Noctuoidea</taxon>
        <taxon>Noctuidae</taxon>
        <taxon>Amphipyrinae</taxon>
        <taxon>Spodoptera</taxon>
    </lineage>
</organism>
<dbReference type="AlphaFoldDB" id="A0A9P0I4X4"/>
<sequence length="129" mass="14998">MYKVNIGRESRSCRVSLSARALLATDSRIVVLCACAPHTLTPRIAPTRVLRHFRASRETRDCGISEYTRLTWLQPRIDGNPMKSEREVAVSKIIPPRQFRGTEWPDTRYSKEMRIEKERRDENRNIVAT</sequence>
<reference evidence="1" key="1">
    <citation type="submission" date="2022-02" db="EMBL/GenBank/DDBJ databases">
        <authorList>
            <person name="King R."/>
        </authorList>
    </citation>
    <scope>NUCLEOTIDE SEQUENCE</scope>
</reference>
<protein>
    <submittedName>
        <fullName evidence="1">Uncharacterized protein</fullName>
    </submittedName>
</protein>
<keyword evidence="2" id="KW-1185">Reference proteome</keyword>
<proteinExistence type="predicted"/>
<dbReference type="Proteomes" id="UP001153321">
    <property type="component" value="Chromosome 20"/>
</dbReference>
<gene>
    <name evidence="1" type="ORF">SPLIT_LOCUS5643</name>
</gene>
<name>A0A9P0I4X4_SPOLI</name>
<accession>A0A9P0I4X4</accession>
<evidence type="ECO:0000313" key="1">
    <source>
        <dbReference type="EMBL" id="CAH1640287.1"/>
    </source>
</evidence>
<dbReference type="EMBL" id="LR824551">
    <property type="protein sequence ID" value="CAH1640287.1"/>
    <property type="molecule type" value="Genomic_DNA"/>
</dbReference>
<evidence type="ECO:0000313" key="2">
    <source>
        <dbReference type="Proteomes" id="UP001153321"/>
    </source>
</evidence>